<dbReference type="InterPro" id="IPR025833">
    <property type="entry name" value="GDYXXLXY"/>
</dbReference>
<protein>
    <submittedName>
        <fullName evidence="1">GDYXXLXY domain-containing protein</fullName>
    </submittedName>
</protein>
<proteinExistence type="predicted"/>
<organism evidence="1 2">
    <name type="scientific">Aciduricibacillus chroicocephali</name>
    <dbReference type="NCBI Taxonomy" id="3054939"/>
    <lineage>
        <taxon>Bacteria</taxon>
        <taxon>Bacillati</taxon>
        <taxon>Bacillota</taxon>
        <taxon>Bacilli</taxon>
        <taxon>Bacillales</taxon>
        <taxon>Bacillaceae</taxon>
        <taxon>Aciduricibacillus</taxon>
    </lineage>
</organism>
<name>A0ABY9KV74_9BACI</name>
<sequence length="180" mass="20515">MNNKKRLLGFFAVVAVPILILLLMTVKPLLALGTGQEIALKTKPIDPRDLLYGDYVYLSYEIEDVSEDKLDRELIKKAKSNNYGSIKMYAILKKQGDVYTLDHITAKKPDKGVYLIGDLYAYQDYTDSKTKSYKYDANYNLDRYYVPENTGKSLEDKAQKGKLTAYVKVRNGYGILTTIK</sequence>
<dbReference type="RefSeq" id="WP_348027906.1">
    <property type="nucleotide sequence ID" value="NZ_CP129113.1"/>
</dbReference>
<dbReference type="Proteomes" id="UP001180087">
    <property type="component" value="Chromosome"/>
</dbReference>
<gene>
    <name evidence="1" type="ORF">QR721_13605</name>
</gene>
<dbReference type="EMBL" id="CP129113">
    <property type="protein sequence ID" value="WLV24657.1"/>
    <property type="molecule type" value="Genomic_DNA"/>
</dbReference>
<dbReference type="Pfam" id="PF14345">
    <property type="entry name" value="GDYXXLXY"/>
    <property type="match status" value="1"/>
</dbReference>
<evidence type="ECO:0000313" key="2">
    <source>
        <dbReference type="Proteomes" id="UP001180087"/>
    </source>
</evidence>
<reference evidence="1" key="1">
    <citation type="submission" date="2023-06" db="EMBL/GenBank/DDBJ databases">
        <title>A Treasure from Seagulls: Isolation and Description of Aciduricobacillus qingdaonensis gen. nov., sp. nov., a Rare Obligately Uric Acid-utilizing Member in the Family Bacillaceae.</title>
        <authorList>
            <person name="Liu W."/>
            <person name="Wang B."/>
        </authorList>
    </citation>
    <scope>NUCLEOTIDE SEQUENCE</scope>
    <source>
        <strain evidence="1">44XB</strain>
    </source>
</reference>
<accession>A0ABY9KV74</accession>
<keyword evidence="2" id="KW-1185">Reference proteome</keyword>
<evidence type="ECO:0000313" key="1">
    <source>
        <dbReference type="EMBL" id="WLV24657.1"/>
    </source>
</evidence>